<reference evidence="2" key="1">
    <citation type="submission" date="2021-06" db="EMBL/GenBank/DDBJ databases">
        <authorList>
            <person name="Kallberg Y."/>
            <person name="Tangrot J."/>
            <person name="Rosling A."/>
        </authorList>
    </citation>
    <scope>NUCLEOTIDE SEQUENCE</scope>
    <source>
        <strain evidence="2">FL966</strain>
    </source>
</reference>
<dbReference type="CDD" id="cd02440">
    <property type="entry name" value="AdoMet_MTases"/>
    <property type="match status" value="1"/>
</dbReference>
<protein>
    <submittedName>
        <fullName evidence="2">5121_t:CDS:1</fullName>
    </submittedName>
</protein>
<evidence type="ECO:0000313" key="3">
    <source>
        <dbReference type="Proteomes" id="UP000789759"/>
    </source>
</evidence>
<feature type="domain" description="Methyltransferase" evidence="1">
    <location>
        <begin position="72"/>
        <end position="144"/>
    </location>
</feature>
<dbReference type="InterPro" id="IPR041698">
    <property type="entry name" value="Methyltransf_25"/>
</dbReference>
<accession>A0A9N9HM83</accession>
<dbReference type="EMBL" id="CAJVQA010009968">
    <property type="protein sequence ID" value="CAG8691679.1"/>
    <property type="molecule type" value="Genomic_DNA"/>
</dbReference>
<gene>
    <name evidence="2" type="ORF">CPELLU_LOCUS11332</name>
</gene>
<dbReference type="OrthoDB" id="2013972at2759"/>
<proteinExistence type="predicted"/>
<name>A0A9N9HM83_9GLOM</name>
<dbReference type="Proteomes" id="UP000789759">
    <property type="component" value="Unassembled WGS sequence"/>
</dbReference>
<dbReference type="SUPFAM" id="SSF53335">
    <property type="entry name" value="S-adenosyl-L-methionine-dependent methyltransferases"/>
    <property type="match status" value="1"/>
</dbReference>
<dbReference type="Gene3D" id="3.40.50.150">
    <property type="entry name" value="Vaccinia Virus protein VP39"/>
    <property type="match status" value="1"/>
</dbReference>
<evidence type="ECO:0000313" key="2">
    <source>
        <dbReference type="EMBL" id="CAG8691679.1"/>
    </source>
</evidence>
<dbReference type="Pfam" id="PF13649">
    <property type="entry name" value="Methyltransf_25"/>
    <property type="match status" value="1"/>
</dbReference>
<keyword evidence="3" id="KW-1185">Reference proteome</keyword>
<sequence>MNNLSANFRYIDDRRFHNVEDSKYLLPNDKQECDRLLLQHLMWKNCWNGNFSAPIEKILTQKGSKVLDVGFPKAHFTGVDFVPIQPNENKLENVTFVHINALEGLPFKDNTFDYIFQRFLVVSYPRDKWDFIISELVRVLKPGGYLELMEDDLEPGNMGPVTNKLATSILNEWESIGLDTKICYKLPKHLEQNKMLKNIWSEQRTIDSKTTNIGDMQTKNWIETALGLRLTLSNILNITHKEFDKSLDIVYKEFIEFNSFTLVKRAYAQKIEAKTRQSFINFSAIKKFFNYTEI</sequence>
<organism evidence="2 3">
    <name type="scientific">Cetraspora pellucida</name>
    <dbReference type="NCBI Taxonomy" id="1433469"/>
    <lineage>
        <taxon>Eukaryota</taxon>
        <taxon>Fungi</taxon>
        <taxon>Fungi incertae sedis</taxon>
        <taxon>Mucoromycota</taxon>
        <taxon>Glomeromycotina</taxon>
        <taxon>Glomeromycetes</taxon>
        <taxon>Diversisporales</taxon>
        <taxon>Gigasporaceae</taxon>
        <taxon>Cetraspora</taxon>
    </lineage>
</organism>
<evidence type="ECO:0000259" key="1">
    <source>
        <dbReference type="Pfam" id="PF13649"/>
    </source>
</evidence>
<dbReference type="AlphaFoldDB" id="A0A9N9HM83"/>
<dbReference type="InterPro" id="IPR029063">
    <property type="entry name" value="SAM-dependent_MTases_sf"/>
</dbReference>
<comment type="caution">
    <text evidence="2">The sequence shown here is derived from an EMBL/GenBank/DDBJ whole genome shotgun (WGS) entry which is preliminary data.</text>
</comment>